<protein>
    <submittedName>
        <fullName evidence="3">Uncharacterized protein</fullName>
    </submittedName>
</protein>
<feature type="transmembrane region" description="Helical" evidence="2">
    <location>
        <begin position="26"/>
        <end position="48"/>
    </location>
</feature>
<organism evidence="3">
    <name type="scientific">Alexandrium monilatum</name>
    <dbReference type="NCBI Taxonomy" id="311494"/>
    <lineage>
        <taxon>Eukaryota</taxon>
        <taxon>Sar</taxon>
        <taxon>Alveolata</taxon>
        <taxon>Dinophyceae</taxon>
        <taxon>Gonyaulacales</taxon>
        <taxon>Pyrocystaceae</taxon>
        <taxon>Alexandrium</taxon>
    </lineage>
</organism>
<evidence type="ECO:0000256" key="1">
    <source>
        <dbReference type="SAM" id="MobiDB-lite"/>
    </source>
</evidence>
<evidence type="ECO:0000313" key="3">
    <source>
        <dbReference type="EMBL" id="CAE4575793.1"/>
    </source>
</evidence>
<evidence type="ECO:0000256" key="2">
    <source>
        <dbReference type="SAM" id="Phobius"/>
    </source>
</evidence>
<feature type="region of interest" description="Disordered" evidence="1">
    <location>
        <begin position="227"/>
        <end position="300"/>
    </location>
</feature>
<sequence length="300" mass="33033">MQPTLGVLRTAPEDGVLRGRVGAKRWVCQLCIQLLLGFILLVIVIVAFAEVNLVLILVFLILGCLVIAALRTWFYPLAWLGMDQTPPVVFDLGSEKLEVLNLRHPRRLLALTLLQDVRVYRAEAEFSADTDVCYANARPLHEAQVRSLDSELPRMGDVVRECGRSLLLCCLASRPPPGVSCALLAAKIKTSRGEEEIIQLSRCAWHLRDVESLCELAREVRSRVGLQETLPEVPSERAPEPRREPKQDAPGPTAAVMGATDREPIREPQRAAGAHRNSSGVVSPVAADSPVDATEDWMTV</sequence>
<name>A0A7S4V4F4_9DINO</name>
<gene>
    <name evidence="3" type="ORF">AMON00008_LOCUS15413</name>
</gene>
<keyword evidence="2" id="KW-0812">Transmembrane</keyword>
<keyword evidence="2" id="KW-0472">Membrane</keyword>
<accession>A0A7S4V4F4</accession>
<proteinExistence type="predicted"/>
<keyword evidence="2" id="KW-1133">Transmembrane helix</keyword>
<dbReference type="EMBL" id="HBNR01023065">
    <property type="protein sequence ID" value="CAE4575793.1"/>
    <property type="molecule type" value="Transcribed_RNA"/>
</dbReference>
<feature type="transmembrane region" description="Helical" evidence="2">
    <location>
        <begin position="54"/>
        <end position="74"/>
    </location>
</feature>
<feature type="compositionally biased region" description="Basic and acidic residues" evidence="1">
    <location>
        <begin position="234"/>
        <end position="247"/>
    </location>
</feature>
<feature type="compositionally biased region" description="Basic and acidic residues" evidence="1">
    <location>
        <begin position="260"/>
        <end position="269"/>
    </location>
</feature>
<reference evidence="3" key="1">
    <citation type="submission" date="2021-01" db="EMBL/GenBank/DDBJ databases">
        <authorList>
            <person name="Corre E."/>
            <person name="Pelletier E."/>
            <person name="Niang G."/>
            <person name="Scheremetjew M."/>
            <person name="Finn R."/>
            <person name="Kale V."/>
            <person name="Holt S."/>
            <person name="Cochrane G."/>
            <person name="Meng A."/>
            <person name="Brown T."/>
            <person name="Cohen L."/>
        </authorList>
    </citation>
    <scope>NUCLEOTIDE SEQUENCE</scope>
    <source>
        <strain evidence="3">CCMP3105</strain>
    </source>
</reference>
<dbReference type="AlphaFoldDB" id="A0A7S4V4F4"/>